<evidence type="ECO:0000256" key="12">
    <source>
        <dbReference type="SAM" id="Phobius"/>
    </source>
</evidence>
<evidence type="ECO:0000256" key="10">
    <source>
        <dbReference type="ARBA" id="ARBA00023012"/>
    </source>
</evidence>
<evidence type="ECO:0000256" key="5">
    <source>
        <dbReference type="ARBA" id="ARBA00022553"/>
    </source>
</evidence>
<keyword evidence="12" id="KW-0812">Transmembrane</keyword>
<evidence type="ECO:0000259" key="14">
    <source>
        <dbReference type="PROSITE" id="PS50112"/>
    </source>
</evidence>
<dbReference type="Pfam" id="PF00512">
    <property type="entry name" value="HisKA"/>
    <property type="match status" value="1"/>
</dbReference>
<evidence type="ECO:0000256" key="11">
    <source>
        <dbReference type="ARBA" id="ARBA00023136"/>
    </source>
</evidence>
<evidence type="ECO:0000256" key="8">
    <source>
        <dbReference type="ARBA" id="ARBA00022777"/>
    </source>
</evidence>
<dbReference type="InterPro" id="IPR004358">
    <property type="entry name" value="Sig_transdc_His_kin-like_C"/>
</dbReference>
<accession>A0AAE3SK89</accession>
<dbReference type="FunFam" id="3.30.565.10:FF:000023">
    <property type="entry name" value="PAS domain-containing sensor histidine kinase"/>
    <property type="match status" value="1"/>
</dbReference>
<evidence type="ECO:0000256" key="9">
    <source>
        <dbReference type="ARBA" id="ARBA00022840"/>
    </source>
</evidence>
<dbReference type="InterPro" id="IPR001610">
    <property type="entry name" value="PAC"/>
</dbReference>
<protein>
    <recommendedName>
        <fullName evidence="3">histidine kinase</fullName>
        <ecNumber evidence="3">2.7.13.3</ecNumber>
    </recommendedName>
</protein>
<evidence type="ECO:0000256" key="7">
    <source>
        <dbReference type="ARBA" id="ARBA00022741"/>
    </source>
</evidence>
<dbReference type="CDD" id="cd00082">
    <property type="entry name" value="HisKA"/>
    <property type="match status" value="1"/>
</dbReference>
<dbReference type="InterPro" id="IPR036097">
    <property type="entry name" value="HisK_dim/P_sf"/>
</dbReference>
<dbReference type="PRINTS" id="PR00344">
    <property type="entry name" value="BCTRLSENSOR"/>
</dbReference>
<dbReference type="CDD" id="cd00130">
    <property type="entry name" value="PAS"/>
    <property type="match status" value="1"/>
</dbReference>
<dbReference type="InterPro" id="IPR005467">
    <property type="entry name" value="His_kinase_dom"/>
</dbReference>
<dbReference type="PANTHER" id="PTHR43711">
    <property type="entry name" value="TWO-COMPONENT HISTIDINE KINASE"/>
    <property type="match status" value="1"/>
</dbReference>
<dbReference type="AlphaFoldDB" id="A0AAE3SK89"/>
<gene>
    <name evidence="15" type="ORF">OM074_06200</name>
</gene>
<evidence type="ECO:0000256" key="4">
    <source>
        <dbReference type="ARBA" id="ARBA00022475"/>
    </source>
</evidence>
<feature type="transmembrane region" description="Helical" evidence="12">
    <location>
        <begin position="266"/>
        <end position="285"/>
    </location>
</feature>
<keyword evidence="12" id="KW-1133">Transmembrane helix</keyword>
<organism evidence="15 16">
    <name type="scientific">Plebeiibacterium marinum</name>
    <dbReference type="NCBI Taxonomy" id="2992111"/>
    <lineage>
        <taxon>Bacteria</taxon>
        <taxon>Pseudomonadati</taxon>
        <taxon>Bacteroidota</taxon>
        <taxon>Bacteroidia</taxon>
        <taxon>Marinilabiliales</taxon>
        <taxon>Marinilabiliaceae</taxon>
        <taxon>Plebeiibacterium</taxon>
    </lineage>
</organism>
<keyword evidence="10" id="KW-0902">Two-component regulatory system</keyword>
<keyword evidence="6" id="KW-0808">Transferase</keyword>
<dbReference type="InterPro" id="IPR035965">
    <property type="entry name" value="PAS-like_dom_sf"/>
</dbReference>
<sequence length="727" mass="84239">MKFSNKLLIWFSVFAISIATLSGWIGWMYFSTKGETLRLSGDVHTTYFNLLKLKNITNDFLLLETHNTTFYIKEKSPYLVESNRQNILLHNDIEELIIKYRHSEFICNSLHQINNMLTQRDSIFKSLYALVVERGYKDFGLVGKMREYAHLLEDDNIIDKTGLLSLRRREKDYIIRHEQQYVTKYVHIFNRLRANLYNNKTIEHLDAYSKTFHKVVQLDIMMGLHDNSGLKGELNKMDHLLEERMTKVLGIAKLHSDKKIADLRKTMVFVIAFTMLLCFFIANLLSSGITKPLTRLTHLIDKIILTDFKAMPKLNKISGSREISILYREFGQMIELLKGHEKERSKLIVRLTDNEKKYREMADKLPQGLFETDRRGVLVYVNKMWEKNFGYSKAEAEFQLNIFELTNKNSNHKNAARQNEVIALRKDKSWFPGLLYMDKVEEDGQHKGWRGVLIDISERYEYNKLLKEERRKANESDRLKTAFLANISHEIRTPLNAILGFSTLLKNKNFTENEKQEYYKVIEKSSHDLLSSFDDIISVSRMETDNYKLKMQALNLNAFSNEIVELVSDKAIGKGKDKVSIDYRESNENPVSEVIIDKERVKEVIMRLCENAIKFTHSGMIEIGHTLLKTKIIFFVKDSGIGIPEDKHKIIFDPFRQVDETNTKTTGGTGLGLAICKSLVNQMNGTIWVESMPGKGSAFYFSIDYSVPDSQGDNAVVVPRQSTVRQS</sequence>
<reference evidence="15" key="1">
    <citation type="submission" date="2022-10" db="EMBL/GenBank/DDBJ databases">
        <authorList>
            <person name="Yu W.X."/>
        </authorList>
    </citation>
    <scope>NUCLEOTIDE SEQUENCE</scope>
    <source>
        <strain evidence="15">D04</strain>
    </source>
</reference>
<dbReference type="SMART" id="SM00086">
    <property type="entry name" value="PAC"/>
    <property type="match status" value="1"/>
</dbReference>
<evidence type="ECO:0000256" key="2">
    <source>
        <dbReference type="ARBA" id="ARBA00004236"/>
    </source>
</evidence>
<dbReference type="InterPro" id="IPR003594">
    <property type="entry name" value="HATPase_dom"/>
</dbReference>
<keyword evidence="9 15" id="KW-0067">ATP-binding</keyword>
<dbReference type="EC" id="2.7.13.3" evidence="3"/>
<dbReference type="NCBIfam" id="TIGR00229">
    <property type="entry name" value="sensory_box"/>
    <property type="match status" value="1"/>
</dbReference>
<dbReference type="GO" id="GO:0005524">
    <property type="term" value="F:ATP binding"/>
    <property type="evidence" value="ECO:0007669"/>
    <property type="project" value="UniProtKB-KW"/>
</dbReference>
<keyword evidence="7" id="KW-0547">Nucleotide-binding</keyword>
<dbReference type="Gene3D" id="3.30.565.10">
    <property type="entry name" value="Histidine kinase-like ATPase, C-terminal domain"/>
    <property type="match status" value="1"/>
</dbReference>
<evidence type="ECO:0000313" key="15">
    <source>
        <dbReference type="EMBL" id="MCW3805210.1"/>
    </source>
</evidence>
<dbReference type="SUPFAM" id="SSF47384">
    <property type="entry name" value="Homodimeric domain of signal transducing histidine kinase"/>
    <property type="match status" value="1"/>
</dbReference>
<name>A0AAE3SK89_9BACT</name>
<feature type="domain" description="Histidine kinase" evidence="13">
    <location>
        <begin position="486"/>
        <end position="707"/>
    </location>
</feature>
<dbReference type="RefSeq" id="WP_301198507.1">
    <property type="nucleotide sequence ID" value="NZ_JAPDPI010000009.1"/>
</dbReference>
<comment type="caution">
    <text evidence="15">The sequence shown here is derived from an EMBL/GenBank/DDBJ whole genome shotgun (WGS) entry which is preliminary data.</text>
</comment>
<comment type="catalytic activity">
    <reaction evidence="1">
        <text>ATP + protein L-histidine = ADP + protein N-phospho-L-histidine.</text>
        <dbReference type="EC" id="2.7.13.3"/>
    </reaction>
</comment>
<evidence type="ECO:0000256" key="3">
    <source>
        <dbReference type="ARBA" id="ARBA00012438"/>
    </source>
</evidence>
<dbReference type="InterPro" id="IPR050736">
    <property type="entry name" value="Sensor_HK_Regulatory"/>
</dbReference>
<dbReference type="InterPro" id="IPR003661">
    <property type="entry name" value="HisK_dim/P_dom"/>
</dbReference>
<keyword evidence="11 12" id="KW-0472">Membrane</keyword>
<dbReference type="GO" id="GO:0005886">
    <property type="term" value="C:plasma membrane"/>
    <property type="evidence" value="ECO:0007669"/>
    <property type="project" value="UniProtKB-SubCell"/>
</dbReference>
<comment type="subcellular location">
    <subcellularLocation>
        <location evidence="2">Cell membrane</location>
    </subcellularLocation>
</comment>
<dbReference type="SUPFAM" id="SSF55785">
    <property type="entry name" value="PYP-like sensor domain (PAS domain)"/>
    <property type="match status" value="1"/>
</dbReference>
<dbReference type="PROSITE" id="PS50109">
    <property type="entry name" value="HIS_KIN"/>
    <property type="match status" value="1"/>
</dbReference>
<evidence type="ECO:0000256" key="6">
    <source>
        <dbReference type="ARBA" id="ARBA00022679"/>
    </source>
</evidence>
<dbReference type="Gene3D" id="6.10.340.10">
    <property type="match status" value="1"/>
</dbReference>
<dbReference type="InterPro" id="IPR000014">
    <property type="entry name" value="PAS"/>
</dbReference>
<feature type="domain" description="PAS" evidence="14">
    <location>
        <begin position="354"/>
        <end position="395"/>
    </location>
</feature>
<dbReference type="PANTHER" id="PTHR43711:SF31">
    <property type="entry name" value="HISTIDINE KINASE"/>
    <property type="match status" value="1"/>
</dbReference>
<evidence type="ECO:0000259" key="13">
    <source>
        <dbReference type="PROSITE" id="PS50109"/>
    </source>
</evidence>
<dbReference type="SUPFAM" id="SSF55874">
    <property type="entry name" value="ATPase domain of HSP90 chaperone/DNA topoisomerase II/histidine kinase"/>
    <property type="match status" value="1"/>
</dbReference>
<keyword evidence="8" id="KW-0418">Kinase</keyword>
<keyword evidence="5" id="KW-0597">Phosphoprotein</keyword>
<dbReference type="EMBL" id="JAPDPI010000009">
    <property type="protein sequence ID" value="MCW3805210.1"/>
    <property type="molecule type" value="Genomic_DNA"/>
</dbReference>
<dbReference type="Proteomes" id="UP001207408">
    <property type="component" value="Unassembled WGS sequence"/>
</dbReference>
<dbReference type="Gene3D" id="1.10.287.130">
    <property type="match status" value="1"/>
</dbReference>
<keyword evidence="16" id="KW-1185">Reference proteome</keyword>
<dbReference type="Pfam" id="PF02518">
    <property type="entry name" value="HATPase_c"/>
    <property type="match status" value="1"/>
</dbReference>
<dbReference type="SMART" id="SM00091">
    <property type="entry name" value="PAS"/>
    <property type="match status" value="1"/>
</dbReference>
<dbReference type="GO" id="GO:0000155">
    <property type="term" value="F:phosphorelay sensor kinase activity"/>
    <property type="evidence" value="ECO:0007669"/>
    <property type="project" value="InterPro"/>
</dbReference>
<evidence type="ECO:0000313" key="16">
    <source>
        <dbReference type="Proteomes" id="UP001207408"/>
    </source>
</evidence>
<dbReference type="InterPro" id="IPR036890">
    <property type="entry name" value="HATPase_C_sf"/>
</dbReference>
<dbReference type="PROSITE" id="PS50112">
    <property type="entry name" value="PAS"/>
    <property type="match status" value="1"/>
</dbReference>
<dbReference type="Pfam" id="PF13426">
    <property type="entry name" value="PAS_9"/>
    <property type="match status" value="1"/>
</dbReference>
<dbReference type="SMART" id="SM00388">
    <property type="entry name" value="HisKA"/>
    <property type="match status" value="1"/>
</dbReference>
<evidence type="ECO:0000256" key="1">
    <source>
        <dbReference type="ARBA" id="ARBA00000085"/>
    </source>
</evidence>
<proteinExistence type="predicted"/>
<feature type="transmembrane region" description="Helical" evidence="12">
    <location>
        <begin position="7"/>
        <end position="30"/>
    </location>
</feature>
<dbReference type="Gene3D" id="3.30.450.20">
    <property type="entry name" value="PAS domain"/>
    <property type="match status" value="1"/>
</dbReference>
<dbReference type="SMART" id="SM00387">
    <property type="entry name" value="HATPase_c"/>
    <property type="match status" value="1"/>
</dbReference>
<keyword evidence="4" id="KW-1003">Cell membrane</keyword>